<proteinExistence type="inferred from homology"/>
<dbReference type="Proteomes" id="UP001221411">
    <property type="component" value="Unassembled WGS sequence"/>
</dbReference>
<organism evidence="3 4">
    <name type="scientific">Polyangium mundeleinium</name>
    <dbReference type="NCBI Taxonomy" id="2995306"/>
    <lineage>
        <taxon>Bacteria</taxon>
        <taxon>Pseudomonadati</taxon>
        <taxon>Myxococcota</taxon>
        <taxon>Polyangia</taxon>
        <taxon>Polyangiales</taxon>
        <taxon>Polyangiaceae</taxon>
        <taxon>Polyangium</taxon>
    </lineage>
</organism>
<comment type="similarity">
    <text evidence="1">Belongs to the hcp beta-lactamase family.</text>
</comment>
<keyword evidence="2" id="KW-0677">Repeat</keyword>
<keyword evidence="4" id="KW-1185">Reference proteome</keyword>
<comment type="caution">
    <text evidence="3">The sequence shown here is derived from an EMBL/GenBank/DDBJ whole genome shotgun (WGS) entry which is preliminary data.</text>
</comment>
<dbReference type="EMBL" id="JAQNDO010000001">
    <property type="protein sequence ID" value="MDC0743422.1"/>
    <property type="molecule type" value="Genomic_DNA"/>
</dbReference>
<dbReference type="RefSeq" id="WP_271918939.1">
    <property type="nucleotide sequence ID" value="NZ_JAQNDO010000001.1"/>
</dbReference>
<dbReference type="Gene3D" id="1.25.40.10">
    <property type="entry name" value="Tetratricopeptide repeat domain"/>
    <property type="match status" value="1"/>
</dbReference>
<reference evidence="3 4" key="1">
    <citation type="submission" date="2022-11" db="EMBL/GenBank/DDBJ databases">
        <title>Minimal conservation of predation-associated metabolite biosynthetic gene clusters underscores biosynthetic potential of Myxococcota including descriptions for ten novel species: Archangium lansinium sp. nov., Myxococcus landrumus sp. nov., Nannocystis bai.</title>
        <authorList>
            <person name="Ahearne A."/>
            <person name="Stevens C."/>
            <person name="Dowd S."/>
        </authorList>
    </citation>
    <scope>NUCLEOTIDE SEQUENCE [LARGE SCALE GENOMIC DNA]</scope>
    <source>
        <strain evidence="3 4">RJM3</strain>
    </source>
</reference>
<dbReference type="PANTHER" id="PTHR13891">
    <property type="entry name" value="CYTOCHROME C OXIDASE ASSEMBLY FACTOR 7"/>
    <property type="match status" value="1"/>
</dbReference>
<evidence type="ECO:0000313" key="4">
    <source>
        <dbReference type="Proteomes" id="UP001221411"/>
    </source>
</evidence>
<name>A0ABT5EPY7_9BACT</name>
<gene>
    <name evidence="3" type="ORF">POL67_18865</name>
</gene>
<dbReference type="SMART" id="SM00671">
    <property type="entry name" value="SEL1"/>
    <property type="match status" value="4"/>
</dbReference>
<dbReference type="InterPro" id="IPR011990">
    <property type="entry name" value="TPR-like_helical_dom_sf"/>
</dbReference>
<dbReference type="SUPFAM" id="SSF81901">
    <property type="entry name" value="HCP-like"/>
    <property type="match status" value="1"/>
</dbReference>
<evidence type="ECO:0000313" key="3">
    <source>
        <dbReference type="EMBL" id="MDC0743422.1"/>
    </source>
</evidence>
<evidence type="ECO:0000256" key="2">
    <source>
        <dbReference type="ARBA" id="ARBA00022737"/>
    </source>
</evidence>
<accession>A0ABT5EPY7</accession>
<dbReference type="PANTHER" id="PTHR13891:SF1">
    <property type="entry name" value="CYTOCHROME C OXIDASE ASSEMBLY FACTOR 7"/>
    <property type="match status" value="1"/>
</dbReference>
<dbReference type="InterPro" id="IPR006597">
    <property type="entry name" value="Sel1-like"/>
</dbReference>
<evidence type="ECO:0000256" key="1">
    <source>
        <dbReference type="ARBA" id="ARBA00008486"/>
    </source>
</evidence>
<protein>
    <submittedName>
        <fullName evidence="3">Tetratricopeptide repeat protein</fullName>
    </submittedName>
</protein>
<dbReference type="InterPro" id="IPR040239">
    <property type="entry name" value="HcpB-like"/>
</dbReference>
<sequence length="281" mass="29872">MPLSYTVLAEAKRPLKRPPIAPDVRNEEKHRRGRAVCHPSWMRPFHHGAAFWTLGTLALAACGPAPAPKAPPSEDLAAEDMGEMQPAAAPVAPAPEPPKLRLPCAEDDLVGCTNGCNDAVVEDCVTLGAMYLRGDVVRTDPTRAVDLFRGACTSGSARGCIKLGDLYHDGTLKDDPTEEVTLYRKACDAGANRGCLSAGKAYLEGRVVGVDPVFAATLFTRVCERGNAEACLELGRLYNRGHGVRKDPARATALFTKACQLGLDEGCLTADPSGEVAPPRQ</sequence>
<dbReference type="Pfam" id="PF08238">
    <property type="entry name" value="Sel1"/>
    <property type="match status" value="4"/>
</dbReference>